<dbReference type="RefSeq" id="XP_015182375.1">
    <property type="nucleotide sequence ID" value="XM_015326889.1"/>
</dbReference>
<comment type="similarity">
    <text evidence="2">Belongs to the NRDE2 family.</text>
</comment>
<protein>
    <submittedName>
        <fullName evidence="6">Protein NRDE2 homolog</fullName>
    </submittedName>
</protein>
<dbReference type="Pfam" id="PF08424">
    <property type="entry name" value="NRDE-2"/>
    <property type="match status" value="1"/>
</dbReference>
<feature type="compositionally biased region" description="Basic residues" evidence="4">
    <location>
        <begin position="95"/>
        <end position="116"/>
    </location>
</feature>
<evidence type="ECO:0000256" key="1">
    <source>
        <dbReference type="ARBA" id="ARBA00004123"/>
    </source>
</evidence>
<dbReference type="GeneID" id="107069508"/>
<dbReference type="PANTHER" id="PTHR13471:SF0">
    <property type="entry name" value="NUCLEAR EXOSOME REGULATOR NRDE2"/>
    <property type="match status" value="1"/>
</dbReference>
<dbReference type="Gene3D" id="1.25.40.10">
    <property type="entry name" value="Tetratricopeptide repeat domain"/>
    <property type="match status" value="1"/>
</dbReference>
<proteinExistence type="inferred from homology"/>
<organism evidence="5 6">
    <name type="scientific">Polistes dominula</name>
    <name type="common">European paper wasp</name>
    <name type="synonym">Vespa dominula</name>
    <dbReference type="NCBI Taxonomy" id="743375"/>
    <lineage>
        <taxon>Eukaryota</taxon>
        <taxon>Metazoa</taxon>
        <taxon>Ecdysozoa</taxon>
        <taxon>Arthropoda</taxon>
        <taxon>Hexapoda</taxon>
        <taxon>Insecta</taxon>
        <taxon>Pterygota</taxon>
        <taxon>Neoptera</taxon>
        <taxon>Endopterygota</taxon>
        <taxon>Hymenoptera</taxon>
        <taxon>Apocrita</taxon>
        <taxon>Aculeata</taxon>
        <taxon>Vespoidea</taxon>
        <taxon>Vespidae</taxon>
        <taxon>Polistinae</taxon>
        <taxon>Polistini</taxon>
        <taxon>Polistes</taxon>
    </lineage>
</organism>
<dbReference type="PANTHER" id="PTHR13471">
    <property type="entry name" value="TETRATRICOPEPTIDE-LIKE HELICAL"/>
    <property type="match status" value="1"/>
</dbReference>
<evidence type="ECO:0000256" key="3">
    <source>
        <dbReference type="ARBA" id="ARBA00023242"/>
    </source>
</evidence>
<dbReference type="InterPro" id="IPR013633">
    <property type="entry name" value="NRDE-2"/>
</dbReference>
<keyword evidence="3" id="KW-0539">Nucleus</keyword>
<gene>
    <name evidence="6" type="primary">LOC107069508</name>
</gene>
<feature type="region of interest" description="Disordered" evidence="4">
    <location>
        <begin position="59"/>
        <end position="116"/>
    </location>
</feature>
<dbReference type="InterPro" id="IPR011990">
    <property type="entry name" value="TPR-like_helical_dom_sf"/>
</dbReference>
<evidence type="ECO:0000256" key="4">
    <source>
        <dbReference type="SAM" id="MobiDB-lite"/>
    </source>
</evidence>
<accession>A0ABM1IQ88</accession>
<reference evidence="6" key="1">
    <citation type="submission" date="2025-08" db="UniProtKB">
        <authorList>
            <consortium name="RefSeq"/>
        </authorList>
    </citation>
    <scope>IDENTIFICATION</scope>
    <source>
        <tissue evidence="6">Whole body</tissue>
    </source>
</reference>
<name>A0ABM1IQ88_POLDO</name>
<evidence type="ECO:0000313" key="6">
    <source>
        <dbReference type="RefSeq" id="XP_015182375.1"/>
    </source>
</evidence>
<comment type="subcellular location">
    <subcellularLocation>
        <location evidence="1">Nucleus</location>
    </subcellularLocation>
</comment>
<evidence type="ECO:0000313" key="5">
    <source>
        <dbReference type="Proteomes" id="UP000694924"/>
    </source>
</evidence>
<dbReference type="Proteomes" id="UP000694924">
    <property type="component" value="Unplaced"/>
</dbReference>
<keyword evidence="5" id="KW-1185">Reference proteome</keyword>
<sequence>MSLFPAYSNENVIESTKDNVTQQLDNASTNWLTNSSFQTCVHSETLVVDISSDNSSDNDFPISTEVPISNASTQEDKHSYYNSIESTKLSEDKKKLSKRTRKHKKERRSSSRKKVKHEYARDVANIYFEDKHRDKLFGTVKTLCSRVRPYYNVGNKYLGFVSYKKMKKNAYQRYHVYNIDATEKAKNKDTIIKREIAKNDTPNKNEQMPSWCTNLEEEQTSKTREYNEKLMQDPKNIKLWLEYIEFQDTLAKFQKNQISKNIQRSTVIKKLSIVEKALEQNLDCTDLLKLKLRFMGEISPADEFSKEMETLVNKDTGNVILWQALIMATQGSVAICTVPKVLDLYTKCFCVLRQRSRTNPRIYDERLLEMLYQCLIFLRHTGLWEQMWETIRLNLILNLNLNRDSLIFKKIIDEKKLIGMEEVVLMSRLPLNQLWLRTELLRENCHWISVSKEELELVGDSRRFVIPEDVADFVHPIISRDSNFRMAIYSLLVLKVPLLPTRDCMLKDLGLKEFSWGVDSSEVLFPLAYPTVGEMAGHKKRKALIHGILEGHLVSGPQYLKFHPAQEPYLDFIRETFHTIADSLPSLERSNIYVWWLRFERLLVFLNKDDPLKHDNKGKKIKSMLKEFLKKDVNRNNLHFYKEYALIEREMGKFESCINILETAIQSNCTLSMISNPEEKAALFNLYRTLFETLLNTETYKEAHKEKILNVIKHMIPESTDNQLLLVEKYLKDCVNDFLKIEHKNENKDTFFLSNVYCDVIVCYTLFLYVKDSNIDEIINIYKCCIEHCKEVSHLQEMLYESELAILQLHYENFPDVDNNVNKMLDNMLKLYPDNFYALSIYANKQSELPSWKFNNQKSVLTIWKALSLCLAGRKRTQFLMQLGHDAASASLNKLLSLHRIFARTPEIRSCPLLWRIYMLLLREYNLCEKKGEEVYHESVVLCPWARSIYIDAAEVAPQLLTQIQDVIREKELRMHVTPEELNILRGHL</sequence>
<evidence type="ECO:0000256" key="2">
    <source>
        <dbReference type="ARBA" id="ARBA00009265"/>
    </source>
</evidence>